<reference evidence="1 2" key="1">
    <citation type="submission" date="2019-12" db="EMBL/GenBank/DDBJ databases">
        <authorList>
            <person name="Floudas D."/>
            <person name="Bentzer J."/>
            <person name="Ahren D."/>
            <person name="Johansson T."/>
            <person name="Persson P."/>
            <person name="Tunlid A."/>
        </authorList>
    </citation>
    <scope>NUCLEOTIDE SEQUENCE [LARGE SCALE GENOMIC DNA]</scope>
    <source>
        <strain evidence="1 2">CBS 102.39</strain>
    </source>
</reference>
<dbReference type="AlphaFoldDB" id="A0A8H4VL10"/>
<name>A0A8H4VL10_9AGAR</name>
<evidence type="ECO:0000313" key="2">
    <source>
        <dbReference type="Proteomes" id="UP000521872"/>
    </source>
</evidence>
<protein>
    <submittedName>
        <fullName evidence="1">Uncharacterized protein</fullName>
    </submittedName>
</protein>
<dbReference type="EMBL" id="JAACJL010000057">
    <property type="protein sequence ID" value="KAF4611895.1"/>
    <property type="molecule type" value="Genomic_DNA"/>
</dbReference>
<gene>
    <name evidence="1" type="ORF">D9613_004464</name>
</gene>
<sequence>MEPEVLTLPVREVMQPNYSNPEFSCNPVSSPSARFRLRLQCKSLKSMSFSHLGPHIPREEERSRVTQMVECLTKLNNPSNPNLLLQIKLSISIFSPHRSTDFIVWFRTVFQSSSPSRPLALLESSSVILQKESQGIRLRSIANARCSPEKTHCFLEAVGWSQCAYWPSSSHLILIREIRTASDHVQDDMCGISLSLSVLVEKGQACTAGNRHPFAEDGHGGKQMNIRCQVYAK</sequence>
<comment type="caution">
    <text evidence="1">The sequence shown here is derived from an EMBL/GenBank/DDBJ whole genome shotgun (WGS) entry which is preliminary data.</text>
</comment>
<dbReference type="Proteomes" id="UP000521872">
    <property type="component" value="Unassembled WGS sequence"/>
</dbReference>
<proteinExistence type="predicted"/>
<keyword evidence="2" id="KW-1185">Reference proteome</keyword>
<accession>A0A8H4VL10</accession>
<organism evidence="1 2">
    <name type="scientific">Agrocybe pediades</name>
    <dbReference type="NCBI Taxonomy" id="84607"/>
    <lineage>
        <taxon>Eukaryota</taxon>
        <taxon>Fungi</taxon>
        <taxon>Dikarya</taxon>
        <taxon>Basidiomycota</taxon>
        <taxon>Agaricomycotina</taxon>
        <taxon>Agaricomycetes</taxon>
        <taxon>Agaricomycetidae</taxon>
        <taxon>Agaricales</taxon>
        <taxon>Agaricineae</taxon>
        <taxon>Strophariaceae</taxon>
        <taxon>Agrocybe</taxon>
    </lineage>
</organism>
<evidence type="ECO:0000313" key="1">
    <source>
        <dbReference type="EMBL" id="KAF4611895.1"/>
    </source>
</evidence>